<comment type="function">
    <text evidence="13">Catalyzes the condensation of ATP and 5-phosphoribose 1-diphosphate to form N'-(5'-phosphoribosyl)-ATP (PR-ATP). Has a crucial role in the pathway because the rate of histidine biosynthesis seems to be controlled primarily by regulation of HisG enzymatic activity.</text>
</comment>
<reference evidence="16 17" key="1">
    <citation type="journal article" date="2016" name="Nat. Commun.">
        <title>Thousands of microbial genomes shed light on interconnected biogeochemical processes in an aquifer system.</title>
        <authorList>
            <person name="Anantharaman K."/>
            <person name="Brown C.T."/>
            <person name="Hug L.A."/>
            <person name="Sharon I."/>
            <person name="Castelle C.J."/>
            <person name="Probst A.J."/>
            <person name="Thomas B.C."/>
            <person name="Singh A."/>
            <person name="Wilkins M.J."/>
            <person name="Karaoz U."/>
            <person name="Brodie E.L."/>
            <person name="Williams K.H."/>
            <person name="Hubbard S.S."/>
            <person name="Banfield J.F."/>
        </authorList>
    </citation>
    <scope>NUCLEOTIDE SEQUENCE [LARGE SCALE GENOMIC DNA]</scope>
</reference>
<dbReference type="GO" id="GO:0005737">
    <property type="term" value="C:cytoplasm"/>
    <property type="evidence" value="ECO:0007669"/>
    <property type="project" value="UniProtKB-SubCell"/>
</dbReference>
<evidence type="ECO:0000256" key="4">
    <source>
        <dbReference type="ARBA" id="ARBA00011946"/>
    </source>
</evidence>
<dbReference type="GO" id="GO:0003879">
    <property type="term" value="F:ATP phosphoribosyltransferase activity"/>
    <property type="evidence" value="ECO:0007669"/>
    <property type="project" value="UniProtKB-UniRule"/>
</dbReference>
<dbReference type="EMBL" id="MFTI01000019">
    <property type="protein sequence ID" value="OGI59996.1"/>
    <property type="molecule type" value="Genomic_DNA"/>
</dbReference>
<dbReference type="STRING" id="1801732.A2814_00430"/>
<gene>
    <name evidence="16" type="ORF">A2814_00430</name>
</gene>
<evidence type="ECO:0000256" key="8">
    <source>
        <dbReference type="ARBA" id="ARBA00022676"/>
    </source>
</evidence>
<evidence type="ECO:0000259" key="15">
    <source>
        <dbReference type="Pfam" id="PF01634"/>
    </source>
</evidence>
<evidence type="ECO:0000256" key="7">
    <source>
        <dbReference type="ARBA" id="ARBA00022605"/>
    </source>
</evidence>
<dbReference type="Pfam" id="PF01634">
    <property type="entry name" value="HisG"/>
    <property type="match status" value="1"/>
</dbReference>
<evidence type="ECO:0000256" key="14">
    <source>
        <dbReference type="NCBIfam" id="TIGR00070"/>
    </source>
</evidence>
<organism evidence="16 17">
    <name type="scientific">Candidatus Nomurabacteria bacterium RIFCSPHIGHO2_01_FULL_38_19</name>
    <dbReference type="NCBI Taxonomy" id="1801732"/>
    <lineage>
        <taxon>Bacteria</taxon>
        <taxon>Candidatus Nomuraibacteriota</taxon>
    </lineage>
</organism>
<keyword evidence="8 16" id="KW-0328">Glycosyltransferase</keyword>
<evidence type="ECO:0000256" key="3">
    <source>
        <dbReference type="ARBA" id="ARBA00004667"/>
    </source>
</evidence>
<comment type="caution">
    <text evidence="16">The sequence shown here is derived from an EMBL/GenBank/DDBJ whole genome shotgun (WGS) entry which is preliminary data.</text>
</comment>
<dbReference type="UniPathway" id="UPA00031">
    <property type="reaction ID" value="UER00006"/>
</dbReference>
<protein>
    <recommendedName>
        <fullName evidence="5 14">ATP phosphoribosyltransferase</fullName>
        <ecNumber evidence="4 14">2.4.2.17</ecNumber>
    </recommendedName>
</protein>
<dbReference type="InterPro" id="IPR001348">
    <property type="entry name" value="ATP_PRibTrfase_HisG"/>
</dbReference>
<dbReference type="PANTHER" id="PTHR21403">
    <property type="entry name" value="ATP PHOSPHORIBOSYLTRANSFERASE ATP-PRTASE"/>
    <property type="match status" value="1"/>
</dbReference>
<dbReference type="NCBIfam" id="TIGR00070">
    <property type="entry name" value="hisG"/>
    <property type="match status" value="1"/>
</dbReference>
<sequence length="204" mass="22716">MKNERLKIAIQKKGRISEASLAFLNSIGLRFTPNGHYLIQKCEDKDIDLILLRDDDIPEYVNRGIADFAIIGQNVLLEKQLNATVIRELDFAKCRLAIAVPEDSSIKTLNNLEGERIATTYPRLLKEYLTQNNINCAIIPISGSVEITPELNLADAICDVVQTGNTLKAHNLKPLVTILESKALLITNNVAKNGKQDLKELLLK</sequence>
<evidence type="ECO:0000256" key="13">
    <source>
        <dbReference type="ARBA" id="ARBA00024861"/>
    </source>
</evidence>
<evidence type="ECO:0000256" key="10">
    <source>
        <dbReference type="ARBA" id="ARBA00022741"/>
    </source>
</evidence>
<proteinExistence type="predicted"/>
<evidence type="ECO:0000313" key="17">
    <source>
        <dbReference type="Proteomes" id="UP000177869"/>
    </source>
</evidence>
<accession>A0A1F6URP6</accession>
<dbReference type="InterPro" id="IPR013820">
    <property type="entry name" value="ATP_PRibTrfase_cat"/>
</dbReference>
<evidence type="ECO:0000256" key="11">
    <source>
        <dbReference type="ARBA" id="ARBA00022840"/>
    </source>
</evidence>
<feature type="domain" description="ATP phosphoribosyltransferase catalytic" evidence="15">
    <location>
        <begin position="53"/>
        <end position="202"/>
    </location>
</feature>
<dbReference type="InterPro" id="IPR018198">
    <property type="entry name" value="ATP_PRibTrfase_CS"/>
</dbReference>
<evidence type="ECO:0000256" key="1">
    <source>
        <dbReference type="ARBA" id="ARBA00000915"/>
    </source>
</evidence>
<evidence type="ECO:0000256" key="2">
    <source>
        <dbReference type="ARBA" id="ARBA00004496"/>
    </source>
</evidence>
<dbReference type="GO" id="GO:0005524">
    <property type="term" value="F:ATP binding"/>
    <property type="evidence" value="ECO:0007669"/>
    <property type="project" value="UniProtKB-KW"/>
</dbReference>
<dbReference type="Gene3D" id="3.40.190.10">
    <property type="entry name" value="Periplasmic binding protein-like II"/>
    <property type="match status" value="2"/>
</dbReference>
<evidence type="ECO:0000256" key="12">
    <source>
        <dbReference type="ARBA" id="ARBA00023102"/>
    </source>
</evidence>
<name>A0A1F6URP6_9BACT</name>
<dbReference type="GO" id="GO:0000105">
    <property type="term" value="P:L-histidine biosynthetic process"/>
    <property type="evidence" value="ECO:0007669"/>
    <property type="project" value="UniProtKB-UniRule"/>
</dbReference>
<dbReference type="PANTHER" id="PTHR21403:SF8">
    <property type="entry name" value="ATP PHOSPHORIBOSYLTRANSFERASE"/>
    <property type="match status" value="1"/>
</dbReference>
<keyword evidence="9 16" id="KW-0808">Transferase</keyword>
<keyword evidence="10" id="KW-0547">Nucleotide-binding</keyword>
<evidence type="ECO:0000256" key="9">
    <source>
        <dbReference type="ARBA" id="ARBA00022679"/>
    </source>
</evidence>
<dbReference type="SUPFAM" id="SSF53850">
    <property type="entry name" value="Periplasmic binding protein-like II"/>
    <property type="match status" value="1"/>
</dbReference>
<keyword evidence="6" id="KW-0963">Cytoplasm</keyword>
<dbReference type="AlphaFoldDB" id="A0A1F6URP6"/>
<keyword evidence="7" id="KW-0028">Amino-acid biosynthesis</keyword>
<evidence type="ECO:0000313" key="16">
    <source>
        <dbReference type="EMBL" id="OGI59996.1"/>
    </source>
</evidence>
<dbReference type="EC" id="2.4.2.17" evidence="4 14"/>
<evidence type="ECO:0000256" key="5">
    <source>
        <dbReference type="ARBA" id="ARBA00020998"/>
    </source>
</evidence>
<dbReference type="PROSITE" id="PS01316">
    <property type="entry name" value="ATP_P_PHORIBOSYLTR"/>
    <property type="match status" value="1"/>
</dbReference>
<evidence type="ECO:0000256" key="6">
    <source>
        <dbReference type="ARBA" id="ARBA00022490"/>
    </source>
</evidence>
<keyword evidence="11" id="KW-0067">ATP-binding</keyword>
<comment type="catalytic activity">
    <reaction evidence="1">
        <text>1-(5-phospho-beta-D-ribosyl)-ATP + diphosphate = 5-phospho-alpha-D-ribose 1-diphosphate + ATP</text>
        <dbReference type="Rhea" id="RHEA:18473"/>
        <dbReference type="ChEBI" id="CHEBI:30616"/>
        <dbReference type="ChEBI" id="CHEBI:33019"/>
        <dbReference type="ChEBI" id="CHEBI:58017"/>
        <dbReference type="ChEBI" id="CHEBI:73183"/>
        <dbReference type="EC" id="2.4.2.17"/>
    </reaction>
</comment>
<comment type="subcellular location">
    <subcellularLocation>
        <location evidence="2">Cytoplasm</location>
    </subcellularLocation>
</comment>
<keyword evidence="12" id="KW-0368">Histidine biosynthesis</keyword>
<dbReference type="FunFam" id="3.40.190.10:FF:000008">
    <property type="entry name" value="ATP phosphoribosyltransferase"/>
    <property type="match status" value="1"/>
</dbReference>
<comment type="pathway">
    <text evidence="3">Amino-acid biosynthesis; L-histidine biosynthesis; L-histidine from 5-phospho-alpha-D-ribose 1-diphosphate: step 1/9.</text>
</comment>
<dbReference type="Proteomes" id="UP000177869">
    <property type="component" value="Unassembled WGS sequence"/>
</dbReference>